<proteinExistence type="predicted"/>
<gene>
    <name evidence="1" type="ORF">J2Z62_000535</name>
</gene>
<dbReference type="RefSeq" id="WP_307291843.1">
    <property type="nucleotide sequence ID" value="NZ_JAUSWO010000001.1"/>
</dbReference>
<evidence type="ECO:0000313" key="2">
    <source>
        <dbReference type="Proteomes" id="UP001240643"/>
    </source>
</evidence>
<dbReference type="EMBL" id="JAUSWO010000001">
    <property type="protein sequence ID" value="MDQ0514097.1"/>
    <property type="molecule type" value="Genomic_DNA"/>
</dbReference>
<comment type="caution">
    <text evidence="1">The sequence shown here is derived from an EMBL/GenBank/DDBJ whole genome shotgun (WGS) entry which is preliminary data.</text>
</comment>
<accession>A0ABU0LZI3</accession>
<protein>
    <submittedName>
        <fullName evidence="1">Uncharacterized protein</fullName>
    </submittedName>
</protein>
<sequence length="784" mass="91189">MFLGFNNPHYHLTHSLTTNLHQSHDNEIDLHYYAEEENVQHYDDNELNLQIASAISKIHDFFSTKFQEIHNYYPRSETEWKDKALTYLLNKITDVTNPDTANYYDQLVANLKTFINRNLIAPIFQKEREETVEDFIPYHNYSLKDSKQNLAESSDEVINTAPVNFIKTTVNQLLNNYTNFLIGSAVENNQKSKIVGNHHSNLGMSWYQKIPENFKPQIVYDESIDKSSYANLVDALTTTKNKSEILTTAANWNKIADSFSQKLQKQYQEDLKYLKNFEGNNSNFSHLFQDHTINQFNSLIKEINPDYQITDPEHDWNLNLSNADLFSFNNQEFPDLSFIGYRINYSRDKNTNPSFEYVLKKNNAWLSHLANNFAYQGDFEEVVKNLLTNILKIINENFLNFFKIDPAIDLNIPNFVLTKDSFIPTAITDRLFKILPFSFVIDNVQKVNENGEPDDSVSVDDNLFFKIDYQISLGNVGDFQWYQTFTEEYHLILNLPNPINLNLLNQAPELVPIWQEINLADGEGLDIIQMFNDPEFLRKQFSYDNKNNLLEYRTLQAITDNDNINLITQINLVGTNLSRSYAKVFPIQFFWENQQFETAIEAVKTQLIEQFGNEYPKQYEFFMQEENQGLRDQIISATFLQTKSDPHFLTNSLAENIELFKTNFLQHLTGLLVENFNSAQENHIKEHYQNLREKLVNVLNRLGISLESKLAKGLLHQVDTDEAKSHEANEIRPPSPEMTAIIEFLDNPTTNLDHLKDLAPILENINPYSFTNALNTTEKNALYV</sequence>
<evidence type="ECO:0000313" key="1">
    <source>
        <dbReference type="EMBL" id="MDQ0514097.1"/>
    </source>
</evidence>
<name>A0ABU0LZI3_9BACT</name>
<keyword evidence="2" id="KW-1185">Reference proteome</keyword>
<reference evidence="1" key="1">
    <citation type="submission" date="2023-07" db="EMBL/GenBank/DDBJ databases">
        <title>Genomic Encyclopedia of Type Strains, Phase IV (KMG-IV): sequencing the most valuable type-strain genomes for metagenomic binning, comparative biology and taxonomic classification.</title>
        <authorList>
            <person name="Goeker M."/>
        </authorList>
    </citation>
    <scope>NUCLEOTIDE SEQUENCE [LARGE SCALE GENOMIC DNA]</scope>
    <source>
        <strain evidence="1">DSM 21204</strain>
    </source>
</reference>
<organism evidence="1 2">
    <name type="scientific">Mycoplasmoides fastidiosum</name>
    <dbReference type="NCBI Taxonomy" id="92758"/>
    <lineage>
        <taxon>Bacteria</taxon>
        <taxon>Bacillati</taxon>
        <taxon>Mycoplasmatota</taxon>
        <taxon>Mycoplasmoidales</taxon>
        <taxon>Mycoplasmoidaceae</taxon>
        <taxon>Mycoplasmoides</taxon>
    </lineage>
</organism>
<dbReference type="Proteomes" id="UP001240643">
    <property type="component" value="Unassembled WGS sequence"/>
</dbReference>